<keyword evidence="4" id="KW-0812">Transmembrane</keyword>
<dbReference type="Pfam" id="PF00990">
    <property type="entry name" value="GGDEF"/>
    <property type="match status" value="1"/>
</dbReference>
<dbReference type="CDD" id="cd01949">
    <property type="entry name" value="GGDEF"/>
    <property type="match status" value="1"/>
</dbReference>
<evidence type="ECO:0000259" key="6">
    <source>
        <dbReference type="PROSITE" id="PS50887"/>
    </source>
</evidence>
<evidence type="ECO:0000256" key="2">
    <source>
        <dbReference type="ARBA" id="ARBA00034247"/>
    </source>
</evidence>
<feature type="chain" id="PRO_5045172107" description="diguanylate cyclase" evidence="5">
    <location>
        <begin position="19"/>
        <end position="611"/>
    </location>
</feature>
<dbReference type="InterPro" id="IPR029787">
    <property type="entry name" value="Nucleotide_cyclase"/>
</dbReference>
<comment type="catalytic activity">
    <reaction evidence="2">
        <text>2 GTP = 3',3'-c-di-GMP + 2 diphosphate</text>
        <dbReference type="Rhea" id="RHEA:24898"/>
        <dbReference type="ChEBI" id="CHEBI:33019"/>
        <dbReference type="ChEBI" id="CHEBI:37565"/>
        <dbReference type="ChEBI" id="CHEBI:58805"/>
        <dbReference type="EC" id="2.7.7.65"/>
    </reaction>
</comment>
<evidence type="ECO:0000313" key="7">
    <source>
        <dbReference type="EMBL" id="MDH5823921.1"/>
    </source>
</evidence>
<dbReference type="InterPro" id="IPR050469">
    <property type="entry name" value="Diguanylate_Cyclase"/>
</dbReference>
<keyword evidence="4" id="KW-1133">Transmembrane helix</keyword>
<dbReference type="GO" id="GO:0052621">
    <property type="term" value="F:diguanylate cyclase activity"/>
    <property type="evidence" value="ECO:0007669"/>
    <property type="project" value="UniProtKB-EC"/>
</dbReference>
<dbReference type="PROSITE" id="PS50887">
    <property type="entry name" value="GGDEF"/>
    <property type="match status" value="1"/>
</dbReference>
<keyword evidence="7" id="KW-0808">Transferase</keyword>
<dbReference type="InterPro" id="IPR011990">
    <property type="entry name" value="TPR-like_helical_dom_sf"/>
</dbReference>
<dbReference type="SUPFAM" id="SSF48452">
    <property type="entry name" value="TPR-like"/>
    <property type="match status" value="1"/>
</dbReference>
<reference evidence="7 8" key="1">
    <citation type="submission" date="2023-04" db="EMBL/GenBank/DDBJ databases">
        <title>Luteimonas endophyticus RD2P54.</title>
        <authorList>
            <person name="Sun J.-Q."/>
        </authorList>
    </citation>
    <scope>NUCLEOTIDE SEQUENCE [LARGE SCALE GENOMIC DNA]</scope>
    <source>
        <strain evidence="7 8">RD2P54</strain>
    </source>
</reference>
<evidence type="ECO:0000256" key="1">
    <source>
        <dbReference type="ARBA" id="ARBA00012528"/>
    </source>
</evidence>
<dbReference type="NCBIfam" id="TIGR00254">
    <property type="entry name" value="GGDEF"/>
    <property type="match status" value="1"/>
</dbReference>
<dbReference type="PANTHER" id="PTHR45138:SF9">
    <property type="entry name" value="DIGUANYLATE CYCLASE DGCM-RELATED"/>
    <property type="match status" value="1"/>
</dbReference>
<comment type="caution">
    <text evidence="7">The sequence shown here is derived from an EMBL/GenBank/DDBJ whole genome shotgun (WGS) entry which is preliminary data.</text>
</comment>
<keyword evidence="8" id="KW-1185">Reference proteome</keyword>
<feature type="transmembrane region" description="Helical" evidence="4">
    <location>
        <begin position="380"/>
        <end position="398"/>
    </location>
</feature>
<feature type="region of interest" description="Disordered" evidence="3">
    <location>
        <begin position="589"/>
        <end position="611"/>
    </location>
</feature>
<dbReference type="InterPro" id="IPR043128">
    <property type="entry name" value="Rev_trsase/Diguanyl_cyclase"/>
</dbReference>
<gene>
    <name evidence="7" type="ORF">QFW77_13130</name>
</gene>
<dbReference type="Proteomes" id="UP001156940">
    <property type="component" value="Unassembled WGS sequence"/>
</dbReference>
<evidence type="ECO:0000256" key="3">
    <source>
        <dbReference type="SAM" id="MobiDB-lite"/>
    </source>
</evidence>
<keyword evidence="5" id="KW-0732">Signal</keyword>
<dbReference type="SMART" id="SM00267">
    <property type="entry name" value="GGDEF"/>
    <property type="match status" value="1"/>
</dbReference>
<protein>
    <recommendedName>
        <fullName evidence="1">diguanylate cyclase</fullName>
        <ecNumber evidence="1">2.7.7.65</ecNumber>
    </recommendedName>
</protein>
<organism evidence="7 8">
    <name type="scientific">Luteimonas endophytica</name>
    <dbReference type="NCBI Taxonomy" id="3042023"/>
    <lineage>
        <taxon>Bacteria</taxon>
        <taxon>Pseudomonadati</taxon>
        <taxon>Pseudomonadota</taxon>
        <taxon>Gammaproteobacteria</taxon>
        <taxon>Lysobacterales</taxon>
        <taxon>Lysobacteraceae</taxon>
        <taxon>Luteimonas</taxon>
    </lineage>
</organism>
<evidence type="ECO:0000313" key="8">
    <source>
        <dbReference type="Proteomes" id="UP001156940"/>
    </source>
</evidence>
<proteinExistence type="predicted"/>
<dbReference type="InterPro" id="IPR000160">
    <property type="entry name" value="GGDEF_dom"/>
</dbReference>
<dbReference type="EC" id="2.7.7.65" evidence="1"/>
<name>A0ABT6JAR1_9GAMM</name>
<dbReference type="Gene3D" id="1.25.40.10">
    <property type="entry name" value="Tetratricopeptide repeat domain"/>
    <property type="match status" value="1"/>
</dbReference>
<dbReference type="Gene3D" id="3.30.70.270">
    <property type="match status" value="1"/>
</dbReference>
<dbReference type="EMBL" id="JARXRM010000039">
    <property type="protein sequence ID" value="MDH5823921.1"/>
    <property type="molecule type" value="Genomic_DNA"/>
</dbReference>
<accession>A0ABT6JAR1</accession>
<feature type="signal peptide" evidence="5">
    <location>
        <begin position="1"/>
        <end position="18"/>
    </location>
</feature>
<keyword evidence="4" id="KW-0472">Membrane</keyword>
<sequence>MRTFAFLFAALSFVGASAASEASPSVGDLLREADEVRTSDLARFEALLDDLGARTESATAIERERIRLLQAHRLITRGRSEEAVAILRDVVAEPAGMTNRFLAGSMLANTHAITRRFEAALHALDAMLAGQGDVEDKDILHRGLLVAAIVYNQVGEFSLGLHYAERVLHDNPLGRSRCAAGNLVLEARNGLKERVGIATAMESVQVCEAEREPILAGFSRTYVAEMLAEEGKLENAIELLESYLSVVEKTGYPLLVGQYHAMLAEYRMKLGQVEAAERHARYAISNTASLASALPLVVAYRTLYQIAEHRHDPELALATYKLYAQADKAHFNDVKSREMAYQVVRHQTQQQAQQIELLNQKNTVLELQQRVAEQRAQNTGLIAVLLTMLLASIGFWAYKTKRLQVRLRRMAELDMLTGISNRHHFTQKAEQSLAQCARAGEDAVLVMFDLDHFKLVNDRFGHAAGDCALRLVAAACTPGCRPVDCIGRLGGEEFGILLPGCDLDTGKRLAEDCIERFARIQTADCGHVFQITASFGVTSSTVSGYDLTRMLSHADRALYRAKRSGRNRICTYDTGLDAVALTLATGRVHGAPAEDDEPGRDRGRRLGAAVG</sequence>
<dbReference type="PANTHER" id="PTHR45138">
    <property type="entry name" value="REGULATORY COMPONENTS OF SENSORY TRANSDUCTION SYSTEM"/>
    <property type="match status" value="1"/>
</dbReference>
<evidence type="ECO:0000256" key="5">
    <source>
        <dbReference type="SAM" id="SignalP"/>
    </source>
</evidence>
<dbReference type="RefSeq" id="WP_280575220.1">
    <property type="nucleotide sequence ID" value="NZ_JARXRM010000039.1"/>
</dbReference>
<dbReference type="SUPFAM" id="SSF55073">
    <property type="entry name" value="Nucleotide cyclase"/>
    <property type="match status" value="1"/>
</dbReference>
<feature type="domain" description="GGDEF" evidence="6">
    <location>
        <begin position="441"/>
        <end position="574"/>
    </location>
</feature>
<keyword evidence="7" id="KW-0548">Nucleotidyltransferase</keyword>
<evidence type="ECO:0000256" key="4">
    <source>
        <dbReference type="SAM" id="Phobius"/>
    </source>
</evidence>